<protein>
    <submittedName>
        <fullName evidence="4">CNH domain-containing protein</fullName>
    </submittedName>
</protein>
<name>A0A550BZJ2_9AGAR</name>
<dbReference type="EMBL" id="VDMD01000041">
    <property type="protein sequence ID" value="TRM57933.1"/>
    <property type="molecule type" value="Genomic_DNA"/>
</dbReference>
<dbReference type="Proteomes" id="UP000320762">
    <property type="component" value="Unassembled WGS sequence"/>
</dbReference>
<dbReference type="STRING" id="97359.A0A550BZJ2"/>
<dbReference type="OrthoDB" id="2272012at2759"/>
<proteinExistence type="predicted"/>
<dbReference type="PANTHER" id="PTHR46572">
    <property type="entry name" value="RHO1 GDP-GTP EXCHANGE PROTEIN 1-RELATED"/>
    <property type="match status" value="1"/>
</dbReference>
<feature type="compositionally biased region" description="Low complexity" evidence="2">
    <location>
        <begin position="103"/>
        <end position="113"/>
    </location>
</feature>
<accession>A0A550BZJ2</accession>
<evidence type="ECO:0000259" key="3">
    <source>
        <dbReference type="PROSITE" id="PS50219"/>
    </source>
</evidence>
<feature type="domain" description="CNH" evidence="3">
    <location>
        <begin position="190"/>
        <end position="496"/>
    </location>
</feature>
<dbReference type="AlphaFoldDB" id="A0A550BZJ2"/>
<comment type="caution">
    <text evidence="4">The sequence shown here is derived from an EMBL/GenBank/DDBJ whole genome shotgun (WGS) entry which is preliminary data.</text>
</comment>
<feature type="compositionally biased region" description="Low complexity" evidence="2">
    <location>
        <begin position="11"/>
        <end position="24"/>
    </location>
</feature>
<organism evidence="4 5">
    <name type="scientific">Schizophyllum amplum</name>
    <dbReference type="NCBI Taxonomy" id="97359"/>
    <lineage>
        <taxon>Eukaryota</taxon>
        <taxon>Fungi</taxon>
        <taxon>Dikarya</taxon>
        <taxon>Basidiomycota</taxon>
        <taxon>Agaricomycotina</taxon>
        <taxon>Agaricomycetes</taxon>
        <taxon>Agaricomycetidae</taxon>
        <taxon>Agaricales</taxon>
        <taxon>Schizophyllaceae</taxon>
        <taxon>Schizophyllum</taxon>
    </lineage>
</organism>
<dbReference type="SMART" id="SM00036">
    <property type="entry name" value="CNH"/>
    <property type="match status" value="1"/>
</dbReference>
<dbReference type="InterPro" id="IPR052233">
    <property type="entry name" value="Rho-type_GEFs"/>
</dbReference>
<sequence>MLTSLSRILRGDGTSQPTSSTTSGSERHHELQLASEVIERAMQFNAQEEGRLDSRARCASLSRRTRTANAAGSSGLPATFMSGTGGMLTMMTLAYLPPEAASDTLSTKSSSLTQRTRPMSIEPLSRSSDDGLLSADLRQAMPRDTRARPSLSHTPGDVFTTETLCEDVSMLARSSSASPSRRWSFNDGFTGDVTCSASFESMDGPALAIGCDEGLWVGFRRDSRSLRRVPHLRKVTQCVALQELRLLLVCAEKTLHAFHIDSFLPLTNSFDTSQAVFQTLGGIGSVDFVRVGRLKSRTLVAFASNRQGRCHIRIVEPVMDKFLDSPISPGGARQRQDCFRPFQKLSVEGDARDVTFLKASVVVISQRGFEIMKLADPSNNALLPVTDSPHLSKLAEPLDTHKALGMFRSTEDDLKTDAEFILCYDTFGIYISNHGHPLRAPIAWEMTAACVAYRAPYLLLFSSDGIEVRRLRSGRHVQTLRPGHDVRCICDGDEGRASVHVVTRAAGISSSASSESESLQILDLICVPPYAKDPLRTADPVGYFVRNWQAENLDI</sequence>
<reference evidence="4 5" key="1">
    <citation type="journal article" date="2019" name="New Phytol.">
        <title>Comparative genomics reveals unique wood-decay strategies and fruiting body development in the Schizophyllaceae.</title>
        <authorList>
            <person name="Almasi E."/>
            <person name="Sahu N."/>
            <person name="Krizsan K."/>
            <person name="Balint B."/>
            <person name="Kovacs G.M."/>
            <person name="Kiss B."/>
            <person name="Cseklye J."/>
            <person name="Drula E."/>
            <person name="Henrissat B."/>
            <person name="Nagy I."/>
            <person name="Chovatia M."/>
            <person name="Adam C."/>
            <person name="LaButti K."/>
            <person name="Lipzen A."/>
            <person name="Riley R."/>
            <person name="Grigoriev I.V."/>
            <person name="Nagy L.G."/>
        </authorList>
    </citation>
    <scope>NUCLEOTIDE SEQUENCE [LARGE SCALE GENOMIC DNA]</scope>
    <source>
        <strain evidence="4 5">NL-1724</strain>
    </source>
</reference>
<keyword evidence="5" id="KW-1185">Reference proteome</keyword>
<dbReference type="PANTHER" id="PTHR46572:SF1">
    <property type="entry name" value="RHO1 GUANINE NUCLEOTIDE EXCHANGE FACTOR TUS1"/>
    <property type="match status" value="1"/>
</dbReference>
<dbReference type="PROSITE" id="PS50219">
    <property type="entry name" value="CNH"/>
    <property type="match status" value="1"/>
</dbReference>
<evidence type="ECO:0000256" key="2">
    <source>
        <dbReference type="SAM" id="MobiDB-lite"/>
    </source>
</evidence>
<dbReference type="InterPro" id="IPR001180">
    <property type="entry name" value="CNH_dom"/>
</dbReference>
<dbReference type="Pfam" id="PF00780">
    <property type="entry name" value="CNH"/>
    <property type="match status" value="1"/>
</dbReference>
<keyword evidence="1" id="KW-0344">Guanine-nucleotide releasing factor</keyword>
<feature type="region of interest" description="Disordered" evidence="2">
    <location>
        <begin position="103"/>
        <end position="131"/>
    </location>
</feature>
<gene>
    <name evidence="4" type="ORF">BD626DRAFT_513364</name>
</gene>
<dbReference type="GO" id="GO:0005085">
    <property type="term" value="F:guanyl-nucleotide exchange factor activity"/>
    <property type="evidence" value="ECO:0007669"/>
    <property type="project" value="UniProtKB-KW"/>
</dbReference>
<evidence type="ECO:0000313" key="4">
    <source>
        <dbReference type="EMBL" id="TRM57933.1"/>
    </source>
</evidence>
<feature type="region of interest" description="Disordered" evidence="2">
    <location>
        <begin position="1"/>
        <end position="31"/>
    </location>
</feature>
<evidence type="ECO:0000313" key="5">
    <source>
        <dbReference type="Proteomes" id="UP000320762"/>
    </source>
</evidence>
<evidence type="ECO:0000256" key="1">
    <source>
        <dbReference type="ARBA" id="ARBA00022658"/>
    </source>
</evidence>